<reference evidence="5" key="1">
    <citation type="journal article" date="2023" name="Science">
        <title>Elucidation of the pathway for biosynthesis of saponin adjuvants from the soapbark tree.</title>
        <authorList>
            <person name="Reed J."/>
            <person name="Orme A."/>
            <person name="El-Demerdash A."/>
            <person name="Owen C."/>
            <person name="Martin L.B.B."/>
            <person name="Misra R.C."/>
            <person name="Kikuchi S."/>
            <person name="Rejzek M."/>
            <person name="Martin A.C."/>
            <person name="Harkess A."/>
            <person name="Leebens-Mack J."/>
            <person name="Louveau T."/>
            <person name="Stephenson M.J."/>
            <person name="Osbourn A."/>
        </authorList>
    </citation>
    <scope>NUCLEOTIDE SEQUENCE</scope>
    <source>
        <strain evidence="5">S10</strain>
    </source>
</reference>
<comment type="caution">
    <text evidence="5">The sequence shown here is derived from an EMBL/GenBank/DDBJ whole genome shotgun (WGS) entry which is preliminary data.</text>
</comment>
<dbReference type="GO" id="GO:0006979">
    <property type="term" value="P:response to oxidative stress"/>
    <property type="evidence" value="ECO:0007669"/>
    <property type="project" value="InterPro"/>
</dbReference>
<dbReference type="SUPFAM" id="SSF48113">
    <property type="entry name" value="Heme-dependent peroxidases"/>
    <property type="match status" value="1"/>
</dbReference>
<dbReference type="Proteomes" id="UP001163823">
    <property type="component" value="Chromosome 3"/>
</dbReference>
<keyword evidence="3" id="KW-0560">Oxidoreductase</keyword>
<dbReference type="InterPro" id="IPR010255">
    <property type="entry name" value="Haem_peroxidase_sf"/>
</dbReference>
<dbReference type="InterPro" id="IPR037120">
    <property type="entry name" value="Haem_peroxidase_sf_animal"/>
</dbReference>
<dbReference type="PANTHER" id="PTHR11903:SF31">
    <property type="entry name" value="PEROXIDASE SUPERFAMILY PROTEIN-RELATED"/>
    <property type="match status" value="1"/>
</dbReference>
<protein>
    <submittedName>
        <fullName evidence="5">Alpha-dioxygenase 1-like</fullName>
    </submittedName>
</protein>
<dbReference type="PANTHER" id="PTHR11903">
    <property type="entry name" value="PROSTAGLANDIN G/H SYNTHASE"/>
    <property type="match status" value="1"/>
</dbReference>
<dbReference type="InterPro" id="IPR019791">
    <property type="entry name" value="Haem_peroxidase_animal"/>
</dbReference>
<dbReference type="PROSITE" id="PS50292">
    <property type="entry name" value="PEROXIDASE_3"/>
    <property type="match status" value="1"/>
</dbReference>
<dbReference type="GO" id="GO:0016702">
    <property type="term" value="F:oxidoreductase activity, acting on single donors with incorporation of molecular oxygen, incorporation of two atoms of oxygen"/>
    <property type="evidence" value="ECO:0007669"/>
    <property type="project" value="TreeGrafter"/>
</dbReference>
<dbReference type="Gene3D" id="1.10.640.10">
    <property type="entry name" value="Haem peroxidase domain superfamily, animal type"/>
    <property type="match status" value="2"/>
</dbReference>
<accession>A0AAD7Q441</accession>
<sequence>MASVAGVLRPNLSGYSPASSSGVQLVQCWKDTGRLNPADGKFNDPFSEGAGRQGSFFGRNVLPVDKKDKIELSAPREVASKCPLSSFRFFKTKEVPTGFYDIKEWCIEHSYTLVMELLSPATSVTVGPVSPPCNRLHNAVCDALKKEYSYLDDEDLYRHARLVTSAVIAKVHTIDWTVELLKTALYSLGCILIGMDYWERNSRTHLDMLEELFWESCGTIKCGLGTLYPYDVDGKDRPDHVDLSALEVYRDGERKVASYNEFRRGLLLIPISKWKDLKDDGEAIQALEDVDGDDVYSQSE</sequence>
<keyword evidence="4" id="KW-0408">Iron</keyword>
<dbReference type="GO" id="GO:0020037">
    <property type="term" value="F:heme binding"/>
    <property type="evidence" value="ECO:0007669"/>
    <property type="project" value="InterPro"/>
</dbReference>
<dbReference type="GO" id="GO:0046872">
    <property type="term" value="F:metal ion binding"/>
    <property type="evidence" value="ECO:0007669"/>
    <property type="project" value="UniProtKB-KW"/>
</dbReference>
<organism evidence="5 6">
    <name type="scientific">Quillaja saponaria</name>
    <name type="common">Soap bark tree</name>
    <dbReference type="NCBI Taxonomy" id="32244"/>
    <lineage>
        <taxon>Eukaryota</taxon>
        <taxon>Viridiplantae</taxon>
        <taxon>Streptophyta</taxon>
        <taxon>Embryophyta</taxon>
        <taxon>Tracheophyta</taxon>
        <taxon>Spermatophyta</taxon>
        <taxon>Magnoliopsida</taxon>
        <taxon>eudicotyledons</taxon>
        <taxon>Gunneridae</taxon>
        <taxon>Pentapetalae</taxon>
        <taxon>rosids</taxon>
        <taxon>fabids</taxon>
        <taxon>Fabales</taxon>
        <taxon>Quillajaceae</taxon>
        <taxon>Quillaja</taxon>
    </lineage>
</organism>
<dbReference type="Pfam" id="PF03098">
    <property type="entry name" value="An_peroxidase"/>
    <property type="match status" value="2"/>
</dbReference>
<evidence type="ECO:0000256" key="2">
    <source>
        <dbReference type="ARBA" id="ARBA00022964"/>
    </source>
</evidence>
<evidence type="ECO:0000256" key="4">
    <source>
        <dbReference type="ARBA" id="ARBA00023004"/>
    </source>
</evidence>
<evidence type="ECO:0000256" key="3">
    <source>
        <dbReference type="ARBA" id="ARBA00023002"/>
    </source>
</evidence>
<dbReference type="InterPro" id="IPR050783">
    <property type="entry name" value="Oxylipin_biosynth_metab"/>
</dbReference>
<dbReference type="KEGG" id="qsa:O6P43_004581"/>
<evidence type="ECO:0000256" key="1">
    <source>
        <dbReference type="ARBA" id="ARBA00022723"/>
    </source>
</evidence>
<evidence type="ECO:0000313" key="5">
    <source>
        <dbReference type="EMBL" id="KAJ7974523.1"/>
    </source>
</evidence>
<name>A0AAD7Q441_QUISA</name>
<keyword evidence="6" id="KW-1185">Reference proteome</keyword>
<proteinExistence type="predicted"/>
<dbReference type="EMBL" id="JARAOO010000003">
    <property type="protein sequence ID" value="KAJ7974523.1"/>
    <property type="molecule type" value="Genomic_DNA"/>
</dbReference>
<dbReference type="GO" id="GO:0004601">
    <property type="term" value="F:peroxidase activity"/>
    <property type="evidence" value="ECO:0007669"/>
    <property type="project" value="InterPro"/>
</dbReference>
<keyword evidence="2" id="KW-0223">Dioxygenase</keyword>
<keyword evidence="1" id="KW-0479">Metal-binding</keyword>
<evidence type="ECO:0000313" key="6">
    <source>
        <dbReference type="Proteomes" id="UP001163823"/>
    </source>
</evidence>
<gene>
    <name evidence="5" type="ORF">O6P43_004581</name>
</gene>
<dbReference type="GO" id="GO:0006631">
    <property type="term" value="P:fatty acid metabolic process"/>
    <property type="evidence" value="ECO:0007669"/>
    <property type="project" value="UniProtKB-ARBA"/>
</dbReference>
<dbReference type="AlphaFoldDB" id="A0AAD7Q441"/>